<keyword evidence="3" id="KW-1185">Reference proteome</keyword>
<evidence type="ECO:0000256" key="1">
    <source>
        <dbReference type="SAM" id="MobiDB-lite"/>
    </source>
</evidence>
<sequence length="124" mass="14274">MQTLTNQKQPLTEQQGQKRQQAKQQKVNNPEQGENQEQSPQQEEGLYRLVKQDEALRAYHTAKLLDTPGYSHLSVEEAGDVVEQMLRLSILMYEMLLEEGQTRMEEQNFIKKTAATESNHGSNK</sequence>
<feature type="region of interest" description="Disordered" evidence="1">
    <location>
        <begin position="1"/>
        <end position="48"/>
    </location>
</feature>
<accession>A0ABW4WZG1</accession>
<organism evidence="2 3">
    <name type="scientific">Pontibacter silvestris</name>
    <dbReference type="NCBI Taxonomy" id="2305183"/>
    <lineage>
        <taxon>Bacteria</taxon>
        <taxon>Pseudomonadati</taxon>
        <taxon>Bacteroidota</taxon>
        <taxon>Cytophagia</taxon>
        <taxon>Cytophagales</taxon>
        <taxon>Hymenobacteraceae</taxon>
        <taxon>Pontibacter</taxon>
    </lineage>
</organism>
<evidence type="ECO:0000313" key="3">
    <source>
        <dbReference type="Proteomes" id="UP001597369"/>
    </source>
</evidence>
<reference evidence="3" key="1">
    <citation type="journal article" date="2019" name="Int. J. Syst. Evol. Microbiol.">
        <title>The Global Catalogue of Microorganisms (GCM) 10K type strain sequencing project: providing services to taxonomists for standard genome sequencing and annotation.</title>
        <authorList>
            <consortium name="The Broad Institute Genomics Platform"/>
            <consortium name="The Broad Institute Genome Sequencing Center for Infectious Disease"/>
            <person name="Wu L."/>
            <person name="Ma J."/>
        </authorList>
    </citation>
    <scope>NUCLEOTIDE SEQUENCE [LARGE SCALE GENOMIC DNA]</scope>
    <source>
        <strain evidence="3">JCM 16545</strain>
    </source>
</reference>
<feature type="compositionally biased region" description="Polar residues" evidence="1">
    <location>
        <begin position="1"/>
        <end position="13"/>
    </location>
</feature>
<proteinExistence type="predicted"/>
<evidence type="ECO:0000313" key="2">
    <source>
        <dbReference type="EMBL" id="MFD2068117.1"/>
    </source>
</evidence>
<dbReference type="Proteomes" id="UP001597369">
    <property type="component" value="Unassembled WGS sequence"/>
</dbReference>
<feature type="compositionally biased region" description="Low complexity" evidence="1">
    <location>
        <begin position="14"/>
        <end position="26"/>
    </location>
</feature>
<protein>
    <submittedName>
        <fullName evidence="2">Uncharacterized protein</fullName>
    </submittedName>
</protein>
<gene>
    <name evidence="2" type="ORF">ACFSKU_14580</name>
</gene>
<dbReference type="EMBL" id="JBHUHV010000043">
    <property type="protein sequence ID" value="MFD2068117.1"/>
    <property type="molecule type" value="Genomic_DNA"/>
</dbReference>
<dbReference type="RefSeq" id="WP_229962874.1">
    <property type="nucleotide sequence ID" value="NZ_JAJJWI010000036.1"/>
</dbReference>
<name>A0ABW4WZG1_9BACT</name>
<comment type="caution">
    <text evidence="2">The sequence shown here is derived from an EMBL/GenBank/DDBJ whole genome shotgun (WGS) entry which is preliminary data.</text>
</comment>
<feature type="compositionally biased region" description="Polar residues" evidence="1">
    <location>
        <begin position="27"/>
        <end position="42"/>
    </location>
</feature>